<evidence type="ECO:0000256" key="10">
    <source>
        <dbReference type="SAM" id="MobiDB-lite"/>
    </source>
</evidence>
<evidence type="ECO:0000256" key="8">
    <source>
        <dbReference type="ARBA" id="ARBA00034617"/>
    </source>
</evidence>
<dbReference type="InterPro" id="IPR036388">
    <property type="entry name" value="WH-like_DNA-bd_sf"/>
</dbReference>
<keyword evidence="2" id="KW-0547">Nucleotide-binding</keyword>
<dbReference type="GO" id="GO:0003677">
    <property type="term" value="F:DNA binding"/>
    <property type="evidence" value="ECO:0007669"/>
    <property type="project" value="UniProtKB-KW"/>
</dbReference>
<evidence type="ECO:0000313" key="13">
    <source>
        <dbReference type="EMBL" id="CAE4615134.1"/>
    </source>
</evidence>
<feature type="region of interest" description="Disordered" evidence="10">
    <location>
        <begin position="28"/>
        <end position="57"/>
    </location>
</feature>
<dbReference type="InterPro" id="IPR027417">
    <property type="entry name" value="P-loop_NTPase"/>
</dbReference>
<dbReference type="Pfam" id="PF00271">
    <property type="entry name" value="Helicase_C"/>
    <property type="match status" value="1"/>
</dbReference>
<comment type="similarity">
    <text evidence="1">Belongs to the helicase family. RecQ subfamily.</text>
</comment>
<evidence type="ECO:0000256" key="4">
    <source>
        <dbReference type="ARBA" id="ARBA00022806"/>
    </source>
</evidence>
<dbReference type="Gene3D" id="3.40.50.300">
    <property type="entry name" value="P-loop containing nucleotide triphosphate hydrolases"/>
    <property type="match status" value="2"/>
</dbReference>
<dbReference type="GO" id="GO:0005737">
    <property type="term" value="C:cytoplasm"/>
    <property type="evidence" value="ECO:0007669"/>
    <property type="project" value="TreeGrafter"/>
</dbReference>
<feature type="compositionally biased region" description="Pro residues" evidence="10">
    <location>
        <begin position="41"/>
        <end position="52"/>
    </location>
</feature>
<accession>A0A7S4VRZ4</accession>
<evidence type="ECO:0000259" key="12">
    <source>
        <dbReference type="PROSITE" id="PS51194"/>
    </source>
</evidence>
<dbReference type="PANTHER" id="PTHR13710">
    <property type="entry name" value="DNA HELICASE RECQ FAMILY MEMBER"/>
    <property type="match status" value="1"/>
</dbReference>
<sequence>MCTQDPICSQFTQLSQQCGLLARCAAPDQDKGGPACAAQPQMPPPPPPALPRPPRRELGAASFEDPIECMVSLVPSAMAAPHGGGAALDERSSLSHPDAWGALRQEETGGCKVQSVPTGVAAGPCAQRGHLRGTGVGMDVAMSPCTQMPSPDSTRAASAAADLLVSPGMTVGPCTQPHHPQGASIDVDAAMSPCTQEPSLDTRAASAAASLHESPGAIASPGTQPRHSQCASVGVDMVMSPCTQLPSSDSRAASAGADLNVSLGLTAGPSMQSRHPQGASLGVDIVMGPCARLPGSDLRAASAAADLHASPGLAAGPCTQSRYPQGAPIDLEVAMSPCTQVHSPDSSRGAEAAVDLHMSPCTQLTQGSCEGIGFATSQSIPRGPIHEPAELLRVASVSVAEAEAQRVLGWPRLRLFQRRAVEAWAAGRHCFLQSGTGSGKTGCFVLPTLVARRWHQRAAGPGDGPPPMALVVSPLVALMRDQVARLRERGIEAAVCSPQCDDPTAWCRSLNGEVVICYMSPELLVRLADSGQLARVLRISLLAIDEAHCVSEWGFHFRPEYGQLRRVIAATAAAGYGGRAPPVICVTATCTADVRADVIRSLNLNMDKTDVVVGTMNRPNIYFAVEEWPDRARMQRRLLELFDTAAPGADAVEVRRATPIDRCAPGHHALTVVYAQRKADCDQLVRLLEAGGVRAAAFHSGLPQEVKHRAQEAFTSNELQVVVATVAFGMGIDKPDVRRVVHFGLPASLEAYMQESGRAGRDGGPAHCLILFTPADRIHREGAVLSGDVPRDESMQRAVLRLHLAQDYCRGRRRCRRARLLEYLGEDPCDPGSTACSQAVPSASTPGYCAQCPTADAVRCGRCDICTAPCAPPPVVDLQKELEAVLQFVLAAERPGLSRKHIVEAMQASSAHPPSGSATLRGRGAVAKELWLRLVDAAVTRGLLELRCSEGGRQGTVLCAISQAGRRRAATGATEGGGSTAFPVELGAGSADPGVPAGHAWFASAKRWRSQTCVQASGGATAEAAASRLLSDVPQAAAACAVEPRPVAEEAQSCSRGADVPGAPEGRPPPVFAAGKRPFRALDRESLQPPQRRLRRSGSARDLPESVPSQEPAFAWVEAVGAPAVGDAAGEGSTGGLRPAASAALPVAGQDAALRGKPADAAAGSIGSTLGEGSTGGPRPTAATAALPEAGQEAVPRGEPAGAAAGCTLLRQAEVPLPAAALQYGLFSARLPLRPQQVKGEVRAVGHLPAVGQRPVATAARASRSTGSAAAGSSQRGSRRTRRYNEAERRAASPFIAKLMEVADFNSNVTGGSTTFKQMMREARTLAPPGVRPQLAEVLSAFKSNTPGIHGSLLDKIILAWGGDDAGGETRGV</sequence>
<comment type="catalytic activity">
    <reaction evidence="8">
        <text>Couples ATP hydrolysis with the unwinding of duplex DNA by translocating in the 3'-5' direction.</text>
        <dbReference type="EC" id="5.6.2.4"/>
    </reaction>
</comment>
<evidence type="ECO:0000256" key="9">
    <source>
        <dbReference type="ARBA" id="ARBA00034808"/>
    </source>
</evidence>
<dbReference type="InterPro" id="IPR014001">
    <property type="entry name" value="Helicase_ATP-bd"/>
</dbReference>
<dbReference type="SUPFAM" id="SSF52540">
    <property type="entry name" value="P-loop containing nucleoside triphosphate hydrolases"/>
    <property type="match status" value="1"/>
</dbReference>
<keyword evidence="5" id="KW-0067">ATP-binding</keyword>
<dbReference type="InterPro" id="IPR004589">
    <property type="entry name" value="DNA_helicase_ATP-dep_RecQ"/>
</dbReference>
<dbReference type="SMART" id="SM00487">
    <property type="entry name" value="DEXDc"/>
    <property type="match status" value="1"/>
</dbReference>
<evidence type="ECO:0000256" key="7">
    <source>
        <dbReference type="ARBA" id="ARBA00023235"/>
    </source>
</evidence>
<feature type="domain" description="Helicase C-terminal" evidence="12">
    <location>
        <begin position="659"/>
        <end position="806"/>
    </location>
</feature>
<dbReference type="GO" id="GO:0005694">
    <property type="term" value="C:chromosome"/>
    <property type="evidence" value="ECO:0007669"/>
    <property type="project" value="TreeGrafter"/>
</dbReference>
<dbReference type="SMART" id="SM00490">
    <property type="entry name" value="HELICc"/>
    <property type="match status" value="1"/>
</dbReference>
<keyword evidence="6" id="KW-0238">DNA-binding</keyword>
<keyword evidence="3" id="KW-0378">Hydrolase</keyword>
<evidence type="ECO:0000256" key="1">
    <source>
        <dbReference type="ARBA" id="ARBA00005446"/>
    </source>
</evidence>
<dbReference type="CDD" id="cd17920">
    <property type="entry name" value="DEXHc_RecQ"/>
    <property type="match status" value="1"/>
</dbReference>
<dbReference type="Pfam" id="PF00270">
    <property type="entry name" value="DEAD"/>
    <property type="match status" value="1"/>
</dbReference>
<feature type="region of interest" description="Disordered" evidence="10">
    <location>
        <begin position="1159"/>
        <end position="1183"/>
    </location>
</feature>
<dbReference type="NCBIfam" id="TIGR00614">
    <property type="entry name" value="recQ_fam"/>
    <property type="match status" value="1"/>
</dbReference>
<feature type="region of interest" description="Disordered" evidence="10">
    <location>
        <begin position="1045"/>
        <end position="1109"/>
    </location>
</feature>
<dbReference type="PANTHER" id="PTHR13710:SF105">
    <property type="entry name" value="ATP-DEPENDENT DNA HELICASE Q1"/>
    <property type="match status" value="1"/>
</dbReference>
<evidence type="ECO:0000256" key="6">
    <source>
        <dbReference type="ARBA" id="ARBA00023125"/>
    </source>
</evidence>
<evidence type="ECO:0000256" key="2">
    <source>
        <dbReference type="ARBA" id="ARBA00022741"/>
    </source>
</evidence>
<keyword evidence="4" id="KW-0347">Helicase</keyword>
<keyword evidence="7" id="KW-0413">Isomerase</keyword>
<evidence type="ECO:0000259" key="11">
    <source>
        <dbReference type="PROSITE" id="PS51192"/>
    </source>
</evidence>
<evidence type="ECO:0000256" key="3">
    <source>
        <dbReference type="ARBA" id="ARBA00022801"/>
    </source>
</evidence>
<dbReference type="Gene3D" id="1.10.10.10">
    <property type="entry name" value="Winged helix-like DNA-binding domain superfamily/Winged helix DNA-binding domain"/>
    <property type="match status" value="1"/>
</dbReference>
<feature type="domain" description="Helicase ATP-binding" evidence="11">
    <location>
        <begin position="421"/>
        <end position="608"/>
    </location>
</feature>
<dbReference type="InterPro" id="IPR001650">
    <property type="entry name" value="Helicase_C-like"/>
</dbReference>
<gene>
    <name evidence="13" type="ORF">AMON00008_LOCUS35762</name>
</gene>
<reference evidence="13" key="1">
    <citation type="submission" date="2021-01" db="EMBL/GenBank/DDBJ databases">
        <authorList>
            <person name="Corre E."/>
            <person name="Pelletier E."/>
            <person name="Niang G."/>
            <person name="Scheremetjew M."/>
            <person name="Finn R."/>
            <person name="Kale V."/>
            <person name="Holt S."/>
            <person name="Cochrane G."/>
            <person name="Meng A."/>
            <person name="Brown T."/>
            <person name="Cohen L."/>
        </authorList>
    </citation>
    <scope>NUCLEOTIDE SEQUENCE</scope>
    <source>
        <strain evidence="13">CCMP3105</strain>
    </source>
</reference>
<name>A0A7S4VRZ4_9DINO</name>
<proteinExistence type="inferred from homology"/>
<feature type="compositionally biased region" description="Low complexity" evidence="10">
    <location>
        <begin position="1257"/>
        <end position="1276"/>
    </location>
</feature>
<dbReference type="GO" id="GO:0000724">
    <property type="term" value="P:double-strand break repair via homologous recombination"/>
    <property type="evidence" value="ECO:0007669"/>
    <property type="project" value="TreeGrafter"/>
</dbReference>
<dbReference type="GO" id="GO:0005524">
    <property type="term" value="F:ATP binding"/>
    <property type="evidence" value="ECO:0007669"/>
    <property type="project" value="UniProtKB-KW"/>
</dbReference>
<dbReference type="GO" id="GO:0009378">
    <property type="term" value="F:four-way junction helicase activity"/>
    <property type="evidence" value="ECO:0007669"/>
    <property type="project" value="TreeGrafter"/>
</dbReference>
<dbReference type="GO" id="GO:0016787">
    <property type="term" value="F:hydrolase activity"/>
    <property type="evidence" value="ECO:0007669"/>
    <property type="project" value="UniProtKB-KW"/>
</dbReference>
<feature type="region of interest" description="Disordered" evidence="10">
    <location>
        <begin position="1254"/>
        <end position="1287"/>
    </location>
</feature>
<dbReference type="PROSITE" id="PS51194">
    <property type="entry name" value="HELICASE_CTER"/>
    <property type="match status" value="1"/>
</dbReference>
<dbReference type="EC" id="5.6.2.4" evidence="9"/>
<dbReference type="GO" id="GO:0043138">
    <property type="term" value="F:3'-5' DNA helicase activity"/>
    <property type="evidence" value="ECO:0007669"/>
    <property type="project" value="UniProtKB-EC"/>
</dbReference>
<dbReference type="EMBL" id="HBNR01051093">
    <property type="protein sequence ID" value="CAE4615134.1"/>
    <property type="molecule type" value="Transcribed_RNA"/>
</dbReference>
<dbReference type="PROSITE" id="PS51192">
    <property type="entry name" value="HELICASE_ATP_BIND_1"/>
    <property type="match status" value="1"/>
</dbReference>
<dbReference type="InterPro" id="IPR011545">
    <property type="entry name" value="DEAD/DEAH_box_helicase_dom"/>
</dbReference>
<organism evidence="13">
    <name type="scientific">Alexandrium monilatum</name>
    <dbReference type="NCBI Taxonomy" id="311494"/>
    <lineage>
        <taxon>Eukaryota</taxon>
        <taxon>Sar</taxon>
        <taxon>Alveolata</taxon>
        <taxon>Dinophyceae</taxon>
        <taxon>Gonyaulacales</taxon>
        <taxon>Pyrocystaceae</taxon>
        <taxon>Alexandrium</taxon>
    </lineage>
</organism>
<evidence type="ECO:0000256" key="5">
    <source>
        <dbReference type="ARBA" id="ARBA00022840"/>
    </source>
</evidence>
<protein>
    <recommendedName>
        <fullName evidence="9">DNA 3'-5' helicase</fullName>
        <ecNumber evidence="9">5.6.2.4</ecNumber>
    </recommendedName>
</protein>